<comment type="similarity">
    <text evidence="3 4">Belongs to the glycosyl hydrolase 130 family.</text>
</comment>
<proteinExistence type="inferred from homology"/>
<dbReference type="GO" id="GO:0071555">
    <property type="term" value="P:cell wall organization"/>
    <property type="evidence" value="ECO:0007669"/>
    <property type="project" value="UniProtKB-KW"/>
</dbReference>
<dbReference type="SUPFAM" id="SSF75005">
    <property type="entry name" value="Arabinanase/levansucrase/invertase"/>
    <property type="match status" value="1"/>
</dbReference>
<dbReference type="AlphaFoldDB" id="A0A2R3Z2U6"/>
<evidence type="ECO:0000256" key="4">
    <source>
        <dbReference type="HAMAP-Rule" id="MF_00928"/>
    </source>
</evidence>
<dbReference type="HAMAP" id="MF_00928">
    <property type="entry name" value="Man_Glc_phosphorylase"/>
    <property type="match status" value="1"/>
</dbReference>
<dbReference type="InterPro" id="IPR007184">
    <property type="entry name" value="Mannoside_phosphorylase"/>
</dbReference>
<keyword evidence="4" id="KW-0119">Carbohydrate metabolism</keyword>
<accession>A0A2R3Z2U6</accession>
<evidence type="ECO:0000313" key="5">
    <source>
        <dbReference type="EMBL" id="AVR44603.1"/>
    </source>
</evidence>
<comment type="catalytic activity">
    <reaction evidence="4">
        <text>beta-D-mannosyl-(1-&gt;4)-D-glucose + phosphate = alpha-D-mannose 1-phosphate + D-glucose</text>
        <dbReference type="Rhea" id="RHEA:32531"/>
        <dbReference type="ChEBI" id="CHEBI:4167"/>
        <dbReference type="ChEBI" id="CHEBI:43474"/>
        <dbReference type="ChEBI" id="CHEBI:58409"/>
        <dbReference type="ChEBI" id="CHEBI:64351"/>
        <dbReference type="EC" id="2.4.1.281"/>
    </reaction>
</comment>
<dbReference type="EC" id="2.4.1.281" evidence="4"/>
<dbReference type="PIRSF" id="PIRSF016202">
    <property type="entry name" value="PH1107"/>
    <property type="match status" value="1"/>
</dbReference>
<sequence>MDFTEKNKPATRIQNFDRLVKTHRELIERPNFPQKDSNGIFERYEHPVVTAAHTPLEWRYDFDAETNPYGLERIGINAAFNPGAIKWNDNYVLAVRVEGNDRKSFFAMAESPNGVDNFKFWEKPVVMPQIGEPDTNVYDMRLTRHEDGWIYGIFCTERKDKKNPNDTTAAVANAGIARTKDLVNWERLPDLISSSGQQRNVVMHPDFINGKYALYTRPQDGFIEVGSGGGIGLGYIKDITNPDLEDERIINQKAYHTIYEMKNGLGPAPIKTEDGWLHLAHGVRNTAGGLRYTLYMFMTDLDDISKVIYQPAGYFMAPNYKETVGDVPNVLFANGWIKDDDGKIFIYYASSDTRSHVAVSSIDKLIDYVKNTPQDDFTSASSVEKILCQIDKNKKLEK</sequence>
<dbReference type="RefSeq" id="WP_107011381.1">
    <property type="nucleotide sequence ID" value="NZ_CP028136.1"/>
</dbReference>
<comment type="function">
    <text evidence="4">Converts 4-O-beta-D-mannopyranosyl-D-glucopyranose (Man-Glc) to mannose 1-phosphate (Man1P) and glucose.</text>
</comment>
<dbReference type="KEGG" id="grs:C7S20_04605"/>
<keyword evidence="4" id="KW-0961">Cell wall biogenesis/degradation</keyword>
<evidence type="ECO:0000256" key="1">
    <source>
        <dbReference type="ARBA" id="ARBA00022676"/>
    </source>
</evidence>
<reference evidence="6" key="1">
    <citation type="submission" date="2018-03" db="EMBL/GenBank/DDBJ databases">
        <title>Gramella fulva sp. nov., isolated from a dry surface of tidal flat.</title>
        <authorList>
            <person name="Hwang S.H."/>
            <person name="Hwang W.M."/>
            <person name="Kang K."/>
            <person name="Ahn T.-Y."/>
        </authorList>
    </citation>
    <scope>NUCLEOTIDE SEQUENCE [LARGE SCALE GENOMIC DNA]</scope>
    <source>
        <strain evidence="6">SH35</strain>
    </source>
</reference>
<dbReference type="Proteomes" id="UP000241507">
    <property type="component" value="Chromosome"/>
</dbReference>
<dbReference type="InterPro" id="IPR028583">
    <property type="entry name" value="Man_Glc_phosphorylase"/>
</dbReference>
<evidence type="ECO:0000313" key="6">
    <source>
        <dbReference type="Proteomes" id="UP000241507"/>
    </source>
</evidence>
<dbReference type="OrthoDB" id="9775877at2"/>
<keyword evidence="1 4" id="KW-0328">Glycosyltransferase</keyword>
<keyword evidence="5" id="KW-0326">Glycosidase</keyword>
<dbReference type="GO" id="GO:0016758">
    <property type="term" value="F:hexosyltransferase activity"/>
    <property type="evidence" value="ECO:0007669"/>
    <property type="project" value="UniProtKB-UniRule"/>
</dbReference>
<dbReference type="GO" id="GO:0016798">
    <property type="term" value="F:hydrolase activity, acting on glycosyl bonds"/>
    <property type="evidence" value="ECO:0007669"/>
    <property type="project" value="UniProtKB-KW"/>
</dbReference>
<dbReference type="PANTHER" id="PTHR34106:SF1">
    <property type="entry name" value="1,4-BETA-MANNOSYL-N-ACETYLGLUCOSAMINE PHOSPHORYLASE"/>
    <property type="match status" value="1"/>
</dbReference>
<gene>
    <name evidence="5" type="ORF">C7S20_04605</name>
</gene>
<keyword evidence="2 4" id="KW-0808">Transferase</keyword>
<keyword evidence="5" id="KW-0378">Hydrolase</keyword>
<protein>
    <recommendedName>
        <fullName evidence="4">4-O-beta-D-mannosyl-D-glucose phosphorylase</fullName>
        <shortName evidence="4">MGP</shortName>
        <shortName evidence="4">Mannosylglucose phosphorylase</shortName>
        <ecNumber evidence="4">2.4.1.281</ecNumber>
    </recommendedName>
</protein>
<dbReference type="PANTHER" id="PTHR34106">
    <property type="entry name" value="GLYCOSIDASE"/>
    <property type="match status" value="1"/>
</dbReference>
<dbReference type="GO" id="GO:0005975">
    <property type="term" value="P:carbohydrate metabolic process"/>
    <property type="evidence" value="ECO:0007669"/>
    <property type="project" value="UniProtKB-UniRule"/>
</dbReference>
<name>A0A2R3Z2U6_9FLAO</name>
<evidence type="ECO:0000256" key="3">
    <source>
        <dbReference type="ARBA" id="ARBA00024356"/>
    </source>
</evidence>
<dbReference type="InterPro" id="IPR023296">
    <property type="entry name" value="Glyco_hydro_beta-prop_sf"/>
</dbReference>
<dbReference type="EMBL" id="CP028136">
    <property type="protein sequence ID" value="AVR44603.1"/>
    <property type="molecule type" value="Genomic_DNA"/>
</dbReference>
<dbReference type="Gene3D" id="2.115.10.20">
    <property type="entry name" value="Glycosyl hydrolase domain, family 43"/>
    <property type="match status" value="1"/>
</dbReference>
<organism evidence="5 6">
    <name type="scientific">Christiangramia fulva</name>
    <dbReference type="NCBI Taxonomy" id="2126553"/>
    <lineage>
        <taxon>Bacteria</taxon>
        <taxon>Pseudomonadati</taxon>
        <taxon>Bacteroidota</taxon>
        <taxon>Flavobacteriia</taxon>
        <taxon>Flavobacteriales</taxon>
        <taxon>Flavobacteriaceae</taxon>
        <taxon>Christiangramia</taxon>
    </lineage>
</organism>
<evidence type="ECO:0000256" key="2">
    <source>
        <dbReference type="ARBA" id="ARBA00022679"/>
    </source>
</evidence>
<keyword evidence="6" id="KW-1185">Reference proteome</keyword>
<dbReference type="Pfam" id="PF04041">
    <property type="entry name" value="Glyco_hydro_130"/>
    <property type="match status" value="1"/>
</dbReference>